<protein>
    <submittedName>
        <fullName evidence="7">DNA-binding MarR family transcriptional regulator</fullName>
    </submittedName>
</protein>
<feature type="domain" description="HTH marR-type" evidence="6">
    <location>
        <begin position="12"/>
        <end position="142"/>
    </location>
</feature>
<dbReference type="EMBL" id="VFPN01000002">
    <property type="protein sequence ID" value="TQM63213.1"/>
    <property type="molecule type" value="Genomic_DNA"/>
</dbReference>
<dbReference type="GO" id="GO:0005737">
    <property type="term" value="C:cytoplasm"/>
    <property type="evidence" value="ECO:0007669"/>
    <property type="project" value="UniProtKB-SubCell"/>
</dbReference>
<dbReference type="Gene3D" id="1.10.10.10">
    <property type="entry name" value="Winged helix-like DNA-binding domain superfamily/Winged helix DNA-binding domain"/>
    <property type="match status" value="1"/>
</dbReference>
<evidence type="ECO:0000256" key="1">
    <source>
        <dbReference type="ARBA" id="ARBA00004496"/>
    </source>
</evidence>
<dbReference type="InterPro" id="IPR055166">
    <property type="entry name" value="Transc_reg_Sar_Rot_HTH"/>
</dbReference>
<accession>A0A543HY28</accession>
<keyword evidence="4 7" id="KW-0238">DNA-binding</keyword>
<dbReference type="SMART" id="SM00347">
    <property type="entry name" value="HTH_MARR"/>
    <property type="match status" value="1"/>
</dbReference>
<evidence type="ECO:0000313" key="7">
    <source>
        <dbReference type="EMBL" id="TQM63213.1"/>
    </source>
</evidence>
<dbReference type="InterPro" id="IPR039422">
    <property type="entry name" value="MarR/SlyA-like"/>
</dbReference>
<dbReference type="GO" id="GO:0003700">
    <property type="term" value="F:DNA-binding transcription factor activity"/>
    <property type="evidence" value="ECO:0007669"/>
    <property type="project" value="InterPro"/>
</dbReference>
<evidence type="ECO:0000256" key="4">
    <source>
        <dbReference type="ARBA" id="ARBA00023125"/>
    </source>
</evidence>
<organism evidence="7 8">
    <name type="scientific">Klugiella xanthotipulae</name>
    <dbReference type="NCBI Taxonomy" id="244735"/>
    <lineage>
        <taxon>Bacteria</taxon>
        <taxon>Bacillati</taxon>
        <taxon>Actinomycetota</taxon>
        <taxon>Actinomycetes</taxon>
        <taxon>Micrococcales</taxon>
        <taxon>Microbacteriaceae</taxon>
        <taxon>Klugiella</taxon>
    </lineage>
</organism>
<dbReference type="RefSeq" id="WP_141917195.1">
    <property type="nucleotide sequence ID" value="NZ_BAAAYS010000021.1"/>
</dbReference>
<keyword evidence="5" id="KW-0804">Transcription</keyword>
<keyword evidence="2" id="KW-0963">Cytoplasm</keyword>
<name>A0A543HY28_9MICO</name>
<evidence type="ECO:0000256" key="3">
    <source>
        <dbReference type="ARBA" id="ARBA00023015"/>
    </source>
</evidence>
<dbReference type="PROSITE" id="PS50995">
    <property type="entry name" value="HTH_MARR_2"/>
    <property type="match status" value="1"/>
</dbReference>
<dbReference type="InterPro" id="IPR036390">
    <property type="entry name" value="WH_DNA-bd_sf"/>
</dbReference>
<evidence type="ECO:0000259" key="6">
    <source>
        <dbReference type="PROSITE" id="PS50995"/>
    </source>
</evidence>
<dbReference type="InterPro" id="IPR000835">
    <property type="entry name" value="HTH_MarR-typ"/>
</dbReference>
<sequence length="155" mass="17298">MAPAEKNRLALEGQVCFALSVASRSIVNTYREVLEPLNLTHPQYLVMLALWQYEPVSLTQLSQHLKQDSGTLSPLVKRLEGQGLLQRTRVAGDERTLSITLTEKGHNLRTQAEPIPDAIAERLGMSWDELEALHASMTKLIERSSTHGTDTKDSH</sequence>
<keyword evidence="3" id="KW-0805">Transcription regulation</keyword>
<comment type="subcellular location">
    <subcellularLocation>
        <location evidence="1">Cytoplasm</location>
    </subcellularLocation>
</comment>
<comment type="caution">
    <text evidence="7">The sequence shown here is derived from an EMBL/GenBank/DDBJ whole genome shotgun (WGS) entry which is preliminary data.</text>
</comment>
<dbReference type="Proteomes" id="UP000318331">
    <property type="component" value="Unassembled WGS sequence"/>
</dbReference>
<evidence type="ECO:0000256" key="5">
    <source>
        <dbReference type="ARBA" id="ARBA00023163"/>
    </source>
</evidence>
<evidence type="ECO:0000256" key="2">
    <source>
        <dbReference type="ARBA" id="ARBA00022490"/>
    </source>
</evidence>
<proteinExistence type="predicted"/>
<dbReference type="PRINTS" id="PR00598">
    <property type="entry name" value="HTHMARR"/>
</dbReference>
<dbReference type="GO" id="GO:0003677">
    <property type="term" value="F:DNA binding"/>
    <property type="evidence" value="ECO:0007669"/>
    <property type="project" value="UniProtKB-KW"/>
</dbReference>
<dbReference type="OrthoDB" id="9806864at2"/>
<dbReference type="GO" id="GO:0006950">
    <property type="term" value="P:response to stress"/>
    <property type="evidence" value="ECO:0007669"/>
    <property type="project" value="TreeGrafter"/>
</dbReference>
<dbReference type="PANTHER" id="PTHR33164:SF5">
    <property type="entry name" value="ORGANIC HYDROPEROXIDE RESISTANCE TRANSCRIPTIONAL REGULATOR"/>
    <property type="match status" value="1"/>
</dbReference>
<dbReference type="SUPFAM" id="SSF46785">
    <property type="entry name" value="Winged helix' DNA-binding domain"/>
    <property type="match status" value="1"/>
</dbReference>
<dbReference type="PANTHER" id="PTHR33164">
    <property type="entry name" value="TRANSCRIPTIONAL REGULATOR, MARR FAMILY"/>
    <property type="match status" value="1"/>
</dbReference>
<gene>
    <name evidence="7" type="ORF">FB466_1469</name>
</gene>
<dbReference type="AlphaFoldDB" id="A0A543HY28"/>
<evidence type="ECO:0000313" key="8">
    <source>
        <dbReference type="Proteomes" id="UP000318331"/>
    </source>
</evidence>
<keyword evidence="8" id="KW-1185">Reference proteome</keyword>
<reference evidence="7 8" key="1">
    <citation type="submission" date="2019-06" db="EMBL/GenBank/DDBJ databases">
        <title>Sequencing the genomes of 1000 actinobacteria strains.</title>
        <authorList>
            <person name="Klenk H.-P."/>
        </authorList>
    </citation>
    <scope>NUCLEOTIDE SEQUENCE [LARGE SCALE GENOMIC DNA]</scope>
    <source>
        <strain evidence="7 8">DSM 18031</strain>
    </source>
</reference>
<dbReference type="InterPro" id="IPR036388">
    <property type="entry name" value="WH-like_DNA-bd_sf"/>
</dbReference>
<dbReference type="Pfam" id="PF22381">
    <property type="entry name" value="Staph_reg_Sar_Rot"/>
    <property type="match status" value="1"/>
</dbReference>